<dbReference type="InterPro" id="IPR052945">
    <property type="entry name" value="Mitotic_Regulator"/>
</dbReference>
<dbReference type="InterPro" id="IPR019734">
    <property type="entry name" value="TPR_rpt"/>
</dbReference>
<dbReference type="PANTHER" id="PTHR43628:SF1">
    <property type="entry name" value="CHITIN SYNTHASE REGULATORY FACTOR 2-RELATED"/>
    <property type="match status" value="1"/>
</dbReference>
<accession>A0A0B4X3I8</accession>
<dbReference type="HOGENOM" id="CLU_449681_0_0_5"/>
<gene>
    <name evidence="2" type="ORF">RGR602_CH02375</name>
</gene>
<dbReference type="SMART" id="SM00671">
    <property type="entry name" value="SEL1"/>
    <property type="match status" value="11"/>
</dbReference>
<dbReference type="Proteomes" id="UP000031368">
    <property type="component" value="Chromosome"/>
</dbReference>
<dbReference type="SUPFAM" id="SSF81901">
    <property type="entry name" value="HCP-like"/>
    <property type="match status" value="3"/>
</dbReference>
<keyword evidence="3" id="KW-1185">Reference proteome</keyword>
<keyword evidence="1" id="KW-0802">TPR repeat</keyword>
<sequence length="607" mass="66643">MFHLLLFHSLRADASRIWSTRHADSRDNSDDEWRSRGARMLKRFRRWSLSQTGWNSVALVILLSSTATAADSRETIQSDFHDGVPETECDRLAAHPDDKQRLASVTGIEKPSPESVTACLAAVESHPGSPRLTYQAGRAYDAVEDYENALAYYSKASELGSASATARLGWMYESGKGVAEDDVKALKLFIEAAEAGSVDGAESAGLSFQYGWGVEKNIDKAIHWYLQASTADAFLLMGDIYDDPASGVANRDVALKRYRKAFELGSLRAAVNLGNAYEQGDGVPQDYTEAMKFYVLAAAKLGDAANEIGDLYYYGKGVAQSYPEARRWFEQGAEAGHHGSMRNLGALYEYGKGVEKDTLKAIEWYRKAAENGSTGAMRDIGYLYLNGKGVPKDLTEASRWYIMAAEKGDDSAFNQLGWLRQTSTPPDYAAAMEWYKKGAEAGNRVAMSNVGLLYADGKGVKRNYKEALAWYRKAADAGDGRAMNEIGVLYHDEKGVRQNYREAGIWYEKAAAAGNTYANLNLAALFSRGQGVRKDTALAVDLAELAVQKSSVARDHLKAGWANWAPEFLKAFQQRLIDRGFYQGVVDGRYGKGTLAAIDAMHTADAD</sequence>
<dbReference type="PROSITE" id="PS50005">
    <property type="entry name" value="TPR"/>
    <property type="match status" value="1"/>
</dbReference>
<organism evidence="2 3">
    <name type="scientific">Rhizobium gallicum bv. gallicum R602sp</name>
    <dbReference type="NCBI Taxonomy" id="1041138"/>
    <lineage>
        <taxon>Bacteria</taxon>
        <taxon>Pseudomonadati</taxon>
        <taxon>Pseudomonadota</taxon>
        <taxon>Alphaproteobacteria</taxon>
        <taxon>Hyphomicrobiales</taxon>
        <taxon>Rhizobiaceae</taxon>
        <taxon>Rhizobium/Agrobacterium group</taxon>
        <taxon>Rhizobium</taxon>
    </lineage>
</organism>
<proteinExistence type="predicted"/>
<dbReference type="InterPro" id="IPR011990">
    <property type="entry name" value="TPR-like_helical_dom_sf"/>
</dbReference>
<dbReference type="PANTHER" id="PTHR43628">
    <property type="entry name" value="ACTIVATOR OF C KINASE PROTEIN 1-RELATED"/>
    <property type="match status" value="1"/>
</dbReference>
<dbReference type="Gene3D" id="1.25.40.10">
    <property type="entry name" value="Tetratricopeptide repeat domain"/>
    <property type="match status" value="4"/>
</dbReference>
<reference evidence="2 3" key="1">
    <citation type="submission" date="2013-11" db="EMBL/GenBank/DDBJ databases">
        <title>Complete genome sequence of Rhizobium gallicum bv. gallicum R602.</title>
        <authorList>
            <person name="Bustos P."/>
            <person name="Santamaria R.I."/>
            <person name="Lozano L."/>
            <person name="Acosta J.L."/>
            <person name="Ormeno-Orrillo E."/>
            <person name="Rogel M.A."/>
            <person name="Romero D."/>
            <person name="Cevallos M.A."/>
            <person name="Martinez-Romero E."/>
            <person name="Gonzalez V."/>
        </authorList>
    </citation>
    <scope>NUCLEOTIDE SEQUENCE [LARGE SCALE GENOMIC DNA]</scope>
    <source>
        <strain evidence="2 3">R602</strain>
    </source>
</reference>
<dbReference type="EMBL" id="CP006877">
    <property type="protein sequence ID" value="AJD41701.1"/>
    <property type="molecule type" value="Genomic_DNA"/>
</dbReference>
<dbReference type="Pfam" id="PF08238">
    <property type="entry name" value="Sel1"/>
    <property type="match status" value="11"/>
</dbReference>
<evidence type="ECO:0000313" key="2">
    <source>
        <dbReference type="EMBL" id="AJD41701.1"/>
    </source>
</evidence>
<dbReference type="KEGG" id="rga:RGR602_CH02375"/>
<evidence type="ECO:0000256" key="1">
    <source>
        <dbReference type="PROSITE-ProRule" id="PRU00339"/>
    </source>
</evidence>
<feature type="repeat" description="TPR" evidence="1">
    <location>
        <begin position="130"/>
        <end position="163"/>
    </location>
</feature>
<name>A0A0B4X3I8_9HYPH</name>
<dbReference type="AlphaFoldDB" id="A0A0B4X3I8"/>
<evidence type="ECO:0000313" key="3">
    <source>
        <dbReference type="Proteomes" id="UP000031368"/>
    </source>
</evidence>
<dbReference type="InterPro" id="IPR006597">
    <property type="entry name" value="Sel1-like"/>
</dbReference>
<protein>
    <submittedName>
        <fullName evidence="2">Tetratricopeptide repeat-containing protein</fullName>
    </submittedName>
</protein>